<protein>
    <submittedName>
        <fullName evidence="1">Uncharacterized protein</fullName>
    </submittedName>
</protein>
<dbReference type="AlphaFoldDB" id="A0A0B6ZTU5"/>
<dbReference type="EMBL" id="HACG01025184">
    <property type="protein sequence ID" value="CEK72049.1"/>
    <property type="molecule type" value="Transcribed_RNA"/>
</dbReference>
<proteinExistence type="predicted"/>
<accession>A0A0B6ZTU5</accession>
<reference evidence="1" key="1">
    <citation type="submission" date="2014-12" db="EMBL/GenBank/DDBJ databases">
        <title>Insight into the proteome of Arion vulgaris.</title>
        <authorList>
            <person name="Aradska J."/>
            <person name="Bulat T."/>
            <person name="Smidak R."/>
            <person name="Sarate P."/>
            <person name="Gangsoo J."/>
            <person name="Sialana F."/>
            <person name="Bilban M."/>
            <person name="Lubec G."/>
        </authorList>
    </citation>
    <scope>NUCLEOTIDE SEQUENCE</scope>
    <source>
        <tissue evidence="1">Skin</tissue>
    </source>
</reference>
<feature type="non-terminal residue" evidence="1">
    <location>
        <position position="1"/>
    </location>
</feature>
<feature type="non-terminal residue" evidence="1">
    <location>
        <position position="115"/>
    </location>
</feature>
<name>A0A0B6ZTU5_9EUPU</name>
<organism evidence="1">
    <name type="scientific">Arion vulgaris</name>
    <dbReference type="NCBI Taxonomy" id="1028688"/>
    <lineage>
        <taxon>Eukaryota</taxon>
        <taxon>Metazoa</taxon>
        <taxon>Spiralia</taxon>
        <taxon>Lophotrochozoa</taxon>
        <taxon>Mollusca</taxon>
        <taxon>Gastropoda</taxon>
        <taxon>Heterobranchia</taxon>
        <taxon>Euthyneura</taxon>
        <taxon>Panpulmonata</taxon>
        <taxon>Eupulmonata</taxon>
        <taxon>Stylommatophora</taxon>
        <taxon>Helicina</taxon>
        <taxon>Arionoidea</taxon>
        <taxon>Arionidae</taxon>
        <taxon>Arion</taxon>
    </lineage>
</organism>
<sequence length="115" mass="12483">QVTNDIKIAFYTSTVLATGIVNAHSPFNGTYIWTDILTCVNDLAKNTSSTNQNSSNGNETSLGKKEIDGDFSMMKLFSIICGDKDGFVECLGSSLKRNNDSMTQIIGNFFDPALV</sequence>
<gene>
    <name evidence="1" type="primary">ORF80900</name>
</gene>
<evidence type="ECO:0000313" key="1">
    <source>
        <dbReference type="EMBL" id="CEK72049.1"/>
    </source>
</evidence>